<evidence type="ECO:0000256" key="2">
    <source>
        <dbReference type="ARBA" id="ARBA00022670"/>
    </source>
</evidence>
<dbReference type="SUPFAM" id="SSF69304">
    <property type="entry name" value="Tricorn protease N-terminal domain"/>
    <property type="match status" value="1"/>
</dbReference>
<evidence type="ECO:0000259" key="6">
    <source>
        <dbReference type="Pfam" id="PF00326"/>
    </source>
</evidence>
<dbReference type="Gene3D" id="3.40.50.1820">
    <property type="entry name" value="alpha/beta hydrolase"/>
    <property type="match status" value="1"/>
</dbReference>
<keyword evidence="2" id="KW-0645">Protease</keyword>
<dbReference type="InterPro" id="IPR001375">
    <property type="entry name" value="Peptidase_S9_cat"/>
</dbReference>
<dbReference type="GeneID" id="84807029"/>
<accession>A0A250FL33</accession>
<dbReference type="PANTHER" id="PTHR42776">
    <property type="entry name" value="SERINE PEPTIDASE S9 FAMILY MEMBER"/>
    <property type="match status" value="1"/>
</dbReference>
<evidence type="ECO:0000256" key="4">
    <source>
        <dbReference type="ARBA" id="ARBA00022801"/>
    </source>
</evidence>
<proteinExistence type="inferred from homology"/>
<name>A0A250FL33_9FLAO</name>
<dbReference type="GO" id="GO:0004252">
    <property type="term" value="F:serine-type endopeptidase activity"/>
    <property type="evidence" value="ECO:0007669"/>
    <property type="project" value="TreeGrafter"/>
</dbReference>
<feature type="domain" description="Peptidase S9 prolyl oligopeptidase catalytic" evidence="6">
    <location>
        <begin position="422"/>
        <end position="633"/>
    </location>
</feature>
<dbReference type="InterPro" id="IPR029058">
    <property type="entry name" value="AB_hydrolase_fold"/>
</dbReference>
<reference evidence="8" key="1">
    <citation type="submission" date="2017-06" db="EMBL/GenBank/DDBJ databases">
        <title>Capnocytophaga spp. assemblies.</title>
        <authorList>
            <person name="Gulvik C.A."/>
        </authorList>
    </citation>
    <scope>NUCLEOTIDE SEQUENCE [LARGE SCALE GENOMIC DNA]</scope>
    <source>
        <strain evidence="8">H1496</strain>
    </source>
</reference>
<dbReference type="AlphaFoldDB" id="A0A250FL33"/>
<evidence type="ECO:0000313" key="8">
    <source>
        <dbReference type="Proteomes" id="UP000217250"/>
    </source>
</evidence>
<sequence>MRRITLILTLFMVYSTFAQQPLTPEKLWELHRVSGIGLTADKNHVLIGVTTPNVKNNSFDKEYYKLAIKDGKTVSITKEQLELLTEKLNNNKSLKLIHKEVKLTPVLAKDFHKDLDKSSGKIYQGLDHRHWDKWNEGSYNHVFIENIASGALTDIMQGLPYYCPQEPHGGEEDYIWSPDGKKVLYVTKAKVGTQYVVSTNTDIYQYDIATKTTTNLTEGMMGYDTNPSFSKEGVLAWLSMKEDGNEADKNDLYILHNGQKINLTATWDNTVFSYLWSDDGKKIYFIAATNGTQQLFEIEPFAKNPTVKQLTKGIFDINNIIGQSGDLLVVTRNDMNRAPEIYTVNLKGRKTPLEVKQLSHINDYLYKNIAKCPVKERTIKTTDGKDMLAWVIYPPDFNPKKKYPTLLYCQGGPQSALTQFYSFRWNLQLMASQGYIVIAPNRRGMPGHGVEWNAQISGDWGGQVMKDYLAAIDDIAKEPYVDSNRLGAVGASYGGYSVYNLAGIHNKRFKTFIAHCGVFNTQSMFGTTEETFFNNHEFAGPYWEKNNALAQKAYTEFNPIEKVAAWDTPILIIHGGKDYRVPEEQGFQAFTAAQLRGIKSKLLYFPDENHWVLQPQNALLWQRTFFDWLKETLQ</sequence>
<organism evidence="7 8">
    <name type="scientific">Capnocytophaga gingivalis</name>
    <dbReference type="NCBI Taxonomy" id="1017"/>
    <lineage>
        <taxon>Bacteria</taxon>
        <taxon>Pseudomonadati</taxon>
        <taxon>Bacteroidota</taxon>
        <taxon>Flavobacteriia</taxon>
        <taxon>Flavobacteriales</taxon>
        <taxon>Flavobacteriaceae</taxon>
        <taxon>Capnocytophaga</taxon>
    </lineage>
</organism>
<feature type="signal peptide" evidence="5">
    <location>
        <begin position="1"/>
        <end position="18"/>
    </location>
</feature>
<dbReference type="Pfam" id="PF00326">
    <property type="entry name" value="Peptidase_S9"/>
    <property type="match status" value="1"/>
</dbReference>
<evidence type="ECO:0000313" key="7">
    <source>
        <dbReference type="EMBL" id="ATA85751.1"/>
    </source>
</evidence>
<dbReference type="SUPFAM" id="SSF53474">
    <property type="entry name" value="alpha/beta-Hydrolases"/>
    <property type="match status" value="1"/>
</dbReference>
<keyword evidence="4" id="KW-0378">Hydrolase</keyword>
<dbReference type="InterPro" id="IPR011042">
    <property type="entry name" value="6-blade_b-propeller_TolB-like"/>
</dbReference>
<protein>
    <submittedName>
        <fullName evidence="7">S9 family peptidase</fullName>
    </submittedName>
</protein>
<dbReference type="EMBL" id="CP022386">
    <property type="protein sequence ID" value="ATA85751.1"/>
    <property type="molecule type" value="Genomic_DNA"/>
</dbReference>
<dbReference type="RefSeq" id="WP_095909243.1">
    <property type="nucleotide sequence ID" value="NZ_CAUVLU010000015.1"/>
</dbReference>
<dbReference type="GO" id="GO:0006508">
    <property type="term" value="P:proteolysis"/>
    <property type="evidence" value="ECO:0007669"/>
    <property type="project" value="UniProtKB-KW"/>
</dbReference>
<dbReference type="OrthoDB" id="9812921at2"/>
<comment type="similarity">
    <text evidence="1">Belongs to the peptidase S9C family.</text>
</comment>
<keyword evidence="3 5" id="KW-0732">Signal</keyword>
<evidence type="ECO:0000256" key="3">
    <source>
        <dbReference type="ARBA" id="ARBA00022729"/>
    </source>
</evidence>
<evidence type="ECO:0000256" key="5">
    <source>
        <dbReference type="SAM" id="SignalP"/>
    </source>
</evidence>
<dbReference type="Proteomes" id="UP000217250">
    <property type="component" value="Chromosome"/>
</dbReference>
<dbReference type="FunFam" id="3.40.50.1820:FF:000028">
    <property type="entry name" value="S9 family peptidase"/>
    <property type="match status" value="1"/>
</dbReference>
<dbReference type="Gene3D" id="2.120.10.30">
    <property type="entry name" value="TolB, C-terminal domain"/>
    <property type="match status" value="1"/>
</dbReference>
<dbReference type="KEGG" id="cgh:CGC50_00410"/>
<feature type="chain" id="PRO_5013236256" evidence="5">
    <location>
        <begin position="19"/>
        <end position="634"/>
    </location>
</feature>
<dbReference type="PANTHER" id="PTHR42776:SF13">
    <property type="entry name" value="DIPEPTIDYL-PEPTIDASE 5"/>
    <property type="match status" value="1"/>
</dbReference>
<gene>
    <name evidence="7" type="ORF">CGC50_00410</name>
</gene>
<evidence type="ECO:0000256" key="1">
    <source>
        <dbReference type="ARBA" id="ARBA00010040"/>
    </source>
</evidence>